<name>A0ABQ5AIK2_9ASTR</name>
<proteinExistence type="predicted"/>
<dbReference type="InterPro" id="IPR045249">
    <property type="entry name" value="HARBI1-like"/>
</dbReference>
<gene>
    <name evidence="2" type="ORF">Tco_0823033</name>
</gene>
<accession>A0ABQ5AIK2</accession>
<reference evidence="2" key="2">
    <citation type="submission" date="2022-01" db="EMBL/GenBank/DDBJ databases">
        <authorList>
            <person name="Yamashiro T."/>
            <person name="Shiraishi A."/>
            <person name="Satake H."/>
            <person name="Nakayama K."/>
        </authorList>
    </citation>
    <scope>NUCLEOTIDE SEQUENCE</scope>
</reference>
<dbReference type="EMBL" id="BQNB010012304">
    <property type="protein sequence ID" value="GJT01864.1"/>
    <property type="molecule type" value="Genomic_DNA"/>
</dbReference>
<dbReference type="Proteomes" id="UP001151760">
    <property type="component" value="Unassembled WGS sequence"/>
</dbReference>
<dbReference type="PANTHER" id="PTHR22930:SF273">
    <property type="entry name" value="NUCLEASE HARBI1"/>
    <property type="match status" value="1"/>
</dbReference>
<comment type="caution">
    <text evidence="2">The sequence shown here is derived from an EMBL/GenBank/DDBJ whole genome shotgun (WGS) entry which is preliminary data.</text>
</comment>
<evidence type="ECO:0000313" key="3">
    <source>
        <dbReference type="Proteomes" id="UP001151760"/>
    </source>
</evidence>
<feature type="compositionally biased region" description="Polar residues" evidence="1">
    <location>
        <begin position="53"/>
        <end position="78"/>
    </location>
</feature>
<reference evidence="2" key="1">
    <citation type="journal article" date="2022" name="Int. J. Mol. Sci.">
        <title>Draft Genome of Tanacetum Coccineum: Genomic Comparison of Closely Related Tanacetum-Family Plants.</title>
        <authorList>
            <person name="Yamashiro T."/>
            <person name="Shiraishi A."/>
            <person name="Nakayama K."/>
            <person name="Satake H."/>
        </authorList>
    </citation>
    <scope>NUCLEOTIDE SEQUENCE</scope>
</reference>
<dbReference type="PANTHER" id="PTHR22930">
    <property type="match status" value="1"/>
</dbReference>
<evidence type="ECO:0000313" key="2">
    <source>
        <dbReference type="EMBL" id="GJT01864.1"/>
    </source>
</evidence>
<protein>
    <submittedName>
        <fullName evidence="2">Uncharacterized protein</fullName>
    </submittedName>
</protein>
<feature type="region of interest" description="Disordered" evidence="1">
    <location>
        <begin position="33"/>
        <end position="79"/>
    </location>
</feature>
<keyword evidence="3" id="KW-1185">Reference proteome</keyword>
<organism evidence="2 3">
    <name type="scientific">Tanacetum coccineum</name>
    <dbReference type="NCBI Taxonomy" id="301880"/>
    <lineage>
        <taxon>Eukaryota</taxon>
        <taxon>Viridiplantae</taxon>
        <taxon>Streptophyta</taxon>
        <taxon>Embryophyta</taxon>
        <taxon>Tracheophyta</taxon>
        <taxon>Spermatophyta</taxon>
        <taxon>Magnoliopsida</taxon>
        <taxon>eudicotyledons</taxon>
        <taxon>Gunneridae</taxon>
        <taxon>Pentapetalae</taxon>
        <taxon>asterids</taxon>
        <taxon>campanulids</taxon>
        <taxon>Asterales</taxon>
        <taxon>Asteraceae</taxon>
        <taxon>Asteroideae</taxon>
        <taxon>Anthemideae</taxon>
        <taxon>Anthemidinae</taxon>
        <taxon>Tanacetum</taxon>
    </lineage>
</organism>
<evidence type="ECO:0000256" key="1">
    <source>
        <dbReference type="SAM" id="MobiDB-lite"/>
    </source>
</evidence>
<sequence length="452" mass="50110">MVTNTLSMCGEGPIYTPSQHVGVWAFTNAEKHRIERTPSPPPRKKSLSPPHAPSTSTSGRSTYQTISFSPSESPTPTHVTPAPKLRFVITMKLEPQELPSQQTPPHKSHVLIVDNWPPGLSNPSPPPLLSHPPPGFKHPPLGVVMHFYAVDRQDYTVLEQNATGKSSSFYPSFYLDFEDLSVILGLSEVVDRTWCVTWRALMTRDVVPMVKEGARGPGLRGTLRIVWELLVAYKIVGVDEQGPFRNKNGALSQSVNASCSFDMKFHYVLAGWEGSAPDLKVLNSALTRRNKLQVPEGKYFLVDFKYENIPGFIAPYHVLYIITYVTRSQMTASSKFTSMDELTVVQPVGFEKPEMMTNADSRIMAADLPFDIQLIEVKVLYDAVSVQILSSANNIHVVENNSVAQLLHYAITSDGHLQCCAARLRSNHQYANVPIPTESLCAVSPIIIVSNK</sequence>